<dbReference type="InterPro" id="IPR007387">
    <property type="entry name" value="TRAP_DctQ"/>
</dbReference>
<evidence type="ECO:0000256" key="5">
    <source>
        <dbReference type="ARBA" id="ARBA00022692"/>
    </source>
</evidence>
<comment type="subunit">
    <text evidence="9">The complex comprises the extracytoplasmic solute receptor protein and the two transmembrane proteins.</text>
</comment>
<keyword evidence="2 9" id="KW-0813">Transport</keyword>
<keyword evidence="12" id="KW-1185">Reference proteome</keyword>
<comment type="similarity">
    <text evidence="8 9">Belongs to the TRAP transporter small permease family.</text>
</comment>
<protein>
    <recommendedName>
        <fullName evidence="9">TRAP transporter small permease protein</fullName>
    </recommendedName>
</protein>
<comment type="caution">
    <text evidence="11">The sequence shown here is derived from an EMBL/GenBank/DDBJ whole genome shotgun (WGS) entry which is preliminary data.</text>
</comment>
<feature type="transmembrane region" description="Helical" evidence="9">
    <location>
        <begin position="19"/>
        <end position="39"/>
    </location>
</feature>
<reference evidence="11 12" key="1">
    <citation type="submission" date="2023-07" db="EMBL/GenBank/DDBJ databases">
        <title>Sorghum-associated microbial communities from plants grown in Nebraska, USA.</title>
        <authorList>
            <person name="Schachtman D."/>
        </authorList>
    </citation>
    <scope>NUCLEOTIDE SEQUENCE [LARGE SCALE GENOMIC DNA]</scope>
    <source>
        <strain evidence="11 12">BE313</strain>
    </source>
</reference>
<keyword evidence="7 9" id="KW-0472">Membrane</keyword>
<keyword evidence="4 9" id="KW-0997">Cell inner membrane</keyword>
<name>A0ABU2CD51_9BURK</name>
<gene>
    <name evidence="11" type="ORF">J2X19_003966</name>
</gene>
<proteinExistence type="inferred from homology"/>
<evidence type="ECO:0000256" key="8">
    <source>
        <dbReference type="ARBA" id="ARBA00038436"/>
    </source>
</evidence>
<dbReference type="EMBL" id="JAVDXT010000004">
    <property type="protein sequence ID" value="MDR7379272.1"/>
    <property type="molecule type" value="Genomic_DNA"/>
</dbReference>
<evidence type="ECO:0000256" key="1">
    <source>
        <dbReference type="ARBA" id="ARBA00004429"/>
    </source>
</evidence>
<keyword evidence="6 9" id="KW-1133">Transmembrane helix</keyword>
<keyword evidence="3" id="KW-1003">Cell membrane</keyword>
<feature type="domain" description="Tripartite ATP-independent periplasmic transporters DctQ component" evidence="10">
    <location>
        <begin position="28"/>
        <end position="152"/>
    </location>
</feature>
<feature type="transmembrane region" description="Helical" evidence="9">
    <location>
        <begin position="130"/>
        <end position="150"/>
    </location>
</feature>
<feature type="transmembrane region" description="Helical" evidence="9">
    <location>
        <begin position="51"/>
        <end position="68"/>
    </location>
</feature>
<evidence type="ECO:0000256" key="6">
    <source>
        <dbReference type="ARBA" id="ARBA00022989"/>
    </source>
</evidence>
<organism evidence="11 12">
    <name type="scientific">Rhodoferax ferrireducens</name>
    <dbReference type="NCBI Taxonomy" id="192843"/>
    <lineage>
        <taxon>Bacteria</taxon>
        <taxon>Pseudomonadati</taxon>
        <taxon>Pseudomonadota</taxon>
        <taxon>Betaproteobacteria</taxon>
        <taxon>Burkholderiales</taxon>
        <taxon>Comamonadaceae</taxon>
        <taxon>Rhodoferax</taxon>
    </lineage>
</organism>
<dbReference type="Pfam" id="PF04290">
    <property type="entry name" value="DctQ"/>
    <property type="match status" value="1"/>
</dbReference>
<comment type="function">
    <text evidence="9">Part of the tripartite ATP-independent periplasmic (TRAP) transport system.</text>
</comment>
<evidence type="ECO:0000313" key="12">
    <source>
        <dbReference type="Proteomes" id="UP001180487"/>
    </source>
</evidence>
<evidence type="ECO:0000256" key="3">
    <source>
        <dbReference type="ARBA" id="ARBA00022475"/>
    </source>
</evidence>
<evidence type="ECO:0000259" key="10">
    <source>
        <dbReference type="Pfam" id="PF04290"/>
    </source>
</evidence>
<evidence type="ECO:0000256" key="9">
    <source>
        <dbReference type="RuleBase" id="RU369079"/>
    </source>
</evidence>
<evidence type="ECO:0000256" key="4">
    <source>
        <dbReference type="ARBA" id="ARBA00022519"/>
    </source>
</evidence>
<dbReference type="PANTHER" id="PTHR35011">
    <property type="entry name" value="2,3-DIKETO-L-GULONATE TRAP TRANSPORTER SMALL PERMEASE PROTEIN YIAM"/>
    <property type="match status" value="1"/>
</dbReference>
<dbReference type="PANTHER" id="PTHR35011:SF2">
    <property type="entry name" value="2,3-DIKETO-L-GULONATE TRAP TRANSPORTER SMALL PERMEASE PROTEIN YIAM"/>
    <property type="match status" value="1"/>
</dbReference>
<evidence type="ECO:0000256" key="7">
    <source>
        <dbReference type="ARBA" id="ARBA00023136"/>
    </source>
</evidence>
<sequence>MNTFIDLVQRAVGLSCRTVLYVTLTVTFLILSINVGLRYAMGSSLSWASELPELLFPWIIMSGVVLATQHRSHIAVVIITQKLGASRRWILAAGAVVVAALYLGLCVAAWPLLEISADEFTPILQVPGSVTVACLMAGFALLAIVTLCHIPSILRDEQHDAFSAEVEPVVGVSS</sequence>
<dbReference type="Proteomes" id="UP001180487">
    <property type="component" value="Unassembled WGS sequence"/>
</dbReference>
<evidence type="ECO:0000313" key="11">
    <source>
        <dbReference type="EMBL" id="MDR7379272.1"/>
    </source>
</evidence>
<dbReference type="RefSeq" id="WP_310375788.1">
    <property type="nucleotide sequence ID" value="NZ_JAVDXT010000004.1"/>
</dbReference>
<accession>A0ABU2CD51</accession>
<dbReference type="InterPro" id="IPR055348">
    <property type="entry name" value="DctQ"/>
</dbReference>
<evidence type="ECO:0000256" key="2">
    <source>
        <dbReference type="ARBA" id="ARBA00022448"/>
    </source>
</evidence>
<keyword evidence="5 9" id="KW-0812">Transmembrane</keyword>
<feature type="transmembrane region" description="Helical" evidence="9">
    <location>
        <begin position="89"/>
        <end position="110"/>
    </location>
</feature>
<comment type="subcellular location">
    <subcellularLocation>
        <location evidence="1 9">Cell inner membrane</location>
        <topology evidence="1 9">Multi-pass membrane protein</topology>
    </subcellularLocation>
</comment>